<feature type="transmembrane region" description="Helical" evidence="1">
    <location>
        <begin position="72"/>
        <end position="91"/>
    </location>
</feature>
<sequence length="176" mass="19733">MSRRIGKRTMVVAAARESLWWCVGVLHLRNPFRESAERGTQTSEWGKNSVSLPVLHPPSRARSIPLTPSPAYALPFSFSFSLSLFVSFLGVKGRKTERKTRESSDRLSINARIRPLATHPASHPLETKTALFRQVEFYAKVSRNLSSGAIITRRQIHGSGNAMSSWFRLETRAPVS</sequence>
<reference evidence="2 3" key="1">
    <citation type="submission" date="2023-03" db="EMBL/GenBank/DDBJ databases">
        <title>High recombination rates correlate with genetic variation in Cardiocondyla obscurior ants.</title>
        <authorList>
            <person name="Errbii M."/>
        </authorList>
    </citation>
    <scope>NUCLEOTIDE SEQUENCE [LARGE SCALE GENOMIC DNA]</scope>
    <source>
        <strain evidence="2">Alpha-2009</strain>
        <tissue evidence="2">Whole body</tissue>
    </source>
</reference>
<protein>
    <submittedName>
        <fullName evidence="2">Uncharacterized protein</fullName>
    </submittedName>
</protein>
<keyword evidence="1" id="KW-0472">Membrane</keyword>
<keyword evidence="1" id="KW-1133">Transmembrane helix</keyword>
<comment type="caution">
    <text evidence="2">The sequence shown here is derived from an EMBL/GenBank/DDBJ whole genome shotgun (WGS) entry which is preliminary data.</text>
</comment>
<accession>A0AAW2FKU7</accession>
<keyword evidence="1" id="KW-0812">Transmembrane</keyword>
<dbReference type="Proteomes" id="UP001430953">
    <property type="component" value="Unassembled WGS sequence"/>
</dbReference>
<gene>
    <name evidence="2" type="ORF">PUN28_010726</name>
</gene>
<evidence type="ECO:0000256" key="1">
    <source>
        <dbReference type="SAM" id="Phobius"/>
    </source>
</evidence>
<dbReference type="AlphaFoldDB" id="A0AAW2FKU7"/>
<organism evidence="2 3">
    <name type="scientific">Cardiocondyla obscurior</name>
    <dbReference type="NCBI Taxonomy" id="286306"/>
    <lineage>
        <taxon>Eukaryota</taxon>
        <taxon>Metazoa</taxon>
        <taxon>Ecdysozoa</taxon>
        <taxon>Arthropoda</taxon>
        <taxon>Hexapoda</taxon>
        <taxon>Insecta</taxon>
        <taxon>Pterygota</taxon>
        <taxon>Neoptera</taxon>
        <taxon>Endopterygota</taxon>
        <taxon>Hymenoptera</taxon>
        <taxon>Apocrita</taxon>
        <taxon>Aculeata</taxon>
        <taxon>Formicoidea</taxon>
        <taxon>Formicidae</taxon>
        <taxon>Myrmicinae</taxon>
        <taxon>Cardiocondyla</taxon>
    </lineage>
</organism>
<proteinExistence type="predicted"/>
<evidence type="ECO:0000313" key="3">
    <source>
        <dbReference type="Proteomes" id="UP001430953"/>
    </source>
</evidence>
<evidence type="ECO:0000313" key="2">
    <source>
        <dbReference type="EMBL" id="KAL0115406.1"/>
    </source>
</evidence>
<keyword evidence="3" id="KW-1185">Reference proteome</keyword>
<name>A0AAW2FKU7_9HYME</name>
<dbReference type="EMBL" id="JADYXP020000010">
    <property type="protein sequence ID" value="KAL0115406.1"/>
    <property type="molecule type" value="Genomic_DNA"/>
</dbReference>